<dbReference type="InterPro" id="IPR003309">
    <property type="entry name" value="SCAN_dom"/>
</dbReference>
<keyword evidence="1" id="KW-0539">Nucleus</keyword>
<evidence type="ECO:0000256" key="1">
    <source>
        <dbReference type="ARBA" id="ARBA00023242"/>
    </source>
</evidence>
<feature type="domain" description="SCAN box" evidence="3">
    <location>
        <begin position="1"/>
        <end position="40"/>
    </location>
</feature>
<dbReference type="EMBL" id="JAOTOJ010000002">
    <property type="protein sequence ID" value="KAK9405645.1"/>
    <property type="molecule type" value="Genomic_DNA"/>
</dbReference>
<dbReference type="InterPro" id="IPR038269">
    <property type="entry name" value="SCAN_sf"/>
</dbReference>
<evidence type="ECO:0000256" key="2">
    <source>
        <dbReference type="SAM" id="SignalP"/>
    </source>
</evidence>
<keyword evidence="5" id="KW-1185">Reference proteome</keyword>
<comment type="caution">
    <text evidence="4">The sequence shown here is derived from an EMBL/GenBank/DDBJ whole genome shotgun (WGS) entry which is preliminary data.</text>
</comment>
<dbReference type="PROSITE" id="PS50804">
    <property type="entry name" value="SCAN_BOX"/>
    <property type="match status" value="1"/>
</dbReference>
<reference evidence="4 5" key="1">
    <citation type="journal article" date="2024" name="Proc. Natl. Acad. Sci. U.S.A.">
        <title>The genetic regulatory architecture and epigenomic basis for age-related changes in rattlesnake venom.</title>
        <authorList>
            <person name="Hogan M.P."/>
            <person name="Holding M.L."/>
            <person name="Nystrom G.S."/>
            <person name="Colston T.J."/>
            <person name="Bartlett D.A."/>
            <person name="Mason A.J."/>
            <person name="Ellsworth S.A."/>
            <person name="Rautsaw R.M."/>
            <person name="Lawrence K.C."/>
            <person name="Strickland J.L."/>
            <person name="He B."/>
            <person name="Fraser P."/>
            <person name="Margres M.J."/>
            <person name="Gilbert D.M."/>
            <person name="Gibbs H.L."/>
            <person name="Parkinson C.L."/>
            <person name="Rokyta D.R."/>
        </authorList>
    </citation>
    <scope>NUCLEOTIDE SEQUENCE [LARGE SCALE GENOMIC DNA]</scope>
    <source>
        <strain evidence="4">DRR0105</strain>
    </source>
</reference>
<protein>
    <submittedName>
        <fullName evidence="4">Zinc finger protein 2 like</fullName>
    </submittedName>
</protein>
<name>A0AAW1BV54_CROAD</name>
<feature type="chain" id="PRO_5043620653" evidence="2">
    <location>
        <begin position="23"/>
        <end position="136"/>
    </location>
</feature>
<dbReference type="PANTHER" id="PTHR45935">
    <property type="entry name" value="PROTEIN ZBED8-RELATED"/>
    <property type="match status" value="1"/>
</dbReference>
<dbReference type="Proteomes" id="UP001474421">
    <property type="component" value="Unassembled WGS sequence"/>
</dbReference>
<feature type="signal peptide" evidence="2">
    <location>
        <begin position="1"/>
        <end position="22"/>
    </location>
</feature>
<evidence type="ECO:0000259" key="3">
    <source>
        <dbReference type="PROSITE" id="PS50804"/>
    </source>
</evidence>
<dbReference type="Gene3D" id="1.10.4020.10">
    <property type="entry name" value="DNA breaking-rejoining enzymes"/>
    <property type="match status" value="1"/>
</dbReference>
<dbReference type="AlphaFoldDB" id="A0AAW1BV54"/>
<keyword evidence="2" id="KW-0732">Signal</keyword>
<accession>A0AAW1BV54</accession>
<proteinExistence type="predicted"/>
<dbReference type="PANTHER" id="PTHR45935:SF15">
    <property type="entry name" value="SCAN BOX DOMAIN-CONTAINING PROTEIN"/>
    <property type="match status" value="1"/>
</dbReference>
<evidence type="ECO:0000313" key="5">
    <source>
        <dbReference type="Proteomes" id="UP001474421"/>
    </source>
</evidence>
<gene>
    <name evidence="4" type="ORF">NXF25_004419</name>
</gene>
<dbReference type="Pfam" id="PF02023">
    <property type="entry name" value="SCAN"/>
    <property type="match status" value="1"/>
</dbReference>
<organism evidence="4 5">
    <name type="scientific">Crotalus adamanteus</name>
    <name type="common">Eastern diamondback rattlesnake</name>
    <dbReference type="NCBI Taxonomy" id="8729"/>
    <lineage>
        <taxon>Eukaryota</taxon>
        <taxon>Metazoa</taxon>
        <taxon>Chordata</taxon>
        <taxon>Craniata</taxon>
        <taxon>Vertebrata</taxon>
        <taxon>Euteleostomi</taxon>
        <taxon>Lepidosauria</taxon>
        <taxon>Squamata</taxon>
        <taxon>Bifurcata</taxon>
        <taxon>Unidentata</taxon>
        <taxon>Episquamata</taxon>
        <taxon>Toxicofera</taxon>
        <taxon>Serpentes</taxon>
        <taxon>Colubroidea</taxon>
        <taxon>Viperidae</taxon>
        <taxon>Crotalinae</taxon>
        <taxon>Crotalus</taxon>
    </lineage>
</organism>
<dbReference type="InterPro" id="IPR050916">
    <property type="entry name" value="SCAN-C2H2_zinc_finger"/>
</dbReference>
<dbReference type="SUPFAM" id="SSF47353">
    <property type="entry name" value="Retrovirus capsid dimerization domain-like"/>
    <property type="match status" value="1"/>
</dbReference>
<sequence>MLDLVILKQLLAILPVEMSSWARECGAENSSQVAALAEGFLLDQMEQKKVEEQQQQQQQINQFFIKMEYGFPATEEVPLDTIIGNPLQTGTLQEDPRGITQPGDELMLTKRIKSSVFLCGGIETAVDPLQDVTDIE</sequence>
<evidence type="ECO:0000313" key="4">
    <source>
        <dbReference type="EMBL" id="KAK9405645.1"/>
    </source>
</evidence>